<dbReference type="GO" id="GO:0140662">
    <property type="term" value="F:ATP-dependent protein folding chaperone"/>
    <property type="evidence" value="ECO:0007669"/>
    <property type="project" value="InterPro"/>
</dbReference>
<evidence type="ECO:0000313" key="7">
    <source>
        <dbReference type="Proteomes" id="UP000249390"/>
    </source>
</evidence>
<gene>
    <name evidence="6" type="ORF">DM860_002945</name>
</gene>
<evidence type="ECO:0000256" key="3">
    <source>
        <dbReference type="ARBA" id="ARBA00022840"/>
    </source>
</evidence>
<dbReference type="AlphaFoldDB" id="A0A328D0Y3"/>
<evidence type="ECO:0000256" key="2">
    <source>
        <dbReference type="ARBA" id="ARBA00022741"/>
    </source>
</evidence>
<evidence type="ECO:0000256" key="5">
    <source>
        <dbReference type="SAM" id="Coils"/>
    </source>
</evidence>
<dbReference type="SUPFAM" id="SSF100920">
    <property type="entry name" value="Heat shock protein 70kD (HSP70), peptide-binding domain"/>
    <property type="match status" value="2"/>
</dbReference>
<dbReference type="EMBL" id="NQVE01000200">
    <property type="protein sequence ID" value="RAL39412.1"/>
    <property type="molecule type" value="Genomic_DNA"/>
</dbReference>
<dbReference type="Gene3D" id="2.60.34.10">
    <property type="entry name" value="Substrate Binding Domain Of DNAk, Chain A, domain 1"/>
    <property type="match status" value="2"/>
</dbReference>
<keyword evidence="7" id="KW-1185">Reference proteome</keyword>
<keyword evidence="5" id="KW-0175">Coiled coil</keyword>
<comment type="caution">
    <text evidence="6">The sequence shown here is derived from an EMBL/GenBank/DDBJ whole genome shotgun (WGS) entry which is preliminary data.</text>
</comment>
<dbReference type="Gene3D" id="3.30.30.30">
    <property type="match status" value="1"/>
</dbReference>
<evidence type="ECO:0000256" key="4">
    <source>
        <dbReference type="RuleBase" id="RU003322"/>
    </source>
</evidence>
<dbReference type="SUPFAM" id="SSF100934">
    <property type="entry name" value="Heat shock protein 70kD (HSP70), C-terminal subdomain"/>
    <property type="match status" value="1"/>
</dbReference>
<dbReference type="InterPro" id="IPR018181">
    <property type="entry name" value="Heat_shock_70_CS"/>
</dbReference>
<dbReference type="FunFam" id="3.30.420.40:FF:000545">
    <property type="entry name" value="Endoplasmic reticulum chaperone BiP"/>
    <property type="match status" value="1"/>
</dbReference>
<sequence>MCNGKEEACHALPHQLFPHISWHSKAKMPCFVRHECEVKRLIGRKFDDAMVQNDLKLWPFNVTACPDGGSGKKPMIMVTCNGEEKQFAAEEISSMILQKMKIIAEAYLGKQVKNAVITVPAYFNDAQRQATKDAGIIAGLNVLRIINEPTAAAIAYGLDKKGSASGDPAVKNILVFDLGGGTFDVSIVRLEKDVFEVKAVNGDTHLGGGDFNNRMVSHFVAEFERKHKKDLSGNPRALGRLRAACERAKRNLTSAIETSISIECLFEGIDFSSSISRARFEKMNLDLFKDCMELVEKCIKDAKMEKGDIHDVVMVGGSTRIPKIEELLQELFNGKKLCKSINPDEAVACGAAFHAASLTGACLGVNKDVVLVDIAPLSLGIWVHGGDMSVVIPRNTTIPTKMTKHNYSTVHDNQTGVRFRVFEGEMPLAHDNNFLGEFSLHNVPPAPKGVAKFDVDFEIDANGILTVSAVLVGSNNRDQITITDHSARLSKAEIDRMVKEAEDYKAQEEKRKKAAVAKHALESYIYHMRDICRGNRVGMKDRIALRDAIEKTVQWLDWNNVLDDSTKFEEKKKELEVLCIELSGGAMSVVIPRNTPIPTKMTRHTYATVVDLQTIVGIYVFEGEMPIAKDNNFLGKFFLGKFSHHNIPPAPNGGAKVDVDFNIDANGILTVCAELVGSNNRNQMTITNHSARLSKTEIDRMVKEAEDYKAQDEKRKKTAVAKNALESYIYHMRENMVGMQLRDANFLDDARKLEEKRKELEVICESVKTSVKPEIIEEEEKEIKVIFEADKTCVKFEII</sequence>
<dbReference type="Proteomes" id="UP000249390">
    <property type="component" value="Unassembled WGS sequence"/>
</dbReference>
<keyword evidence="2 4" id="KW-0547">Nucleotide-binding</keyword>
<dbReference type="FunFam" id="2.60.34.10:FF:000012">
    <property type="entry name" value="Heat shock 70 kDa protein"/>
    <property type="match status" value="1"/>
</dbReference>
<dbReference type="Gene3D" id="1.20.1270.10">
    <property type="match status" value="1"/>
</dbReference>
<dbReference type="FunFam" id="3.30.30.30:FF:000001">
    <property type="entry name" value="heat shock 70 kDa protein-like"/>
    <property type="match status" value="1"/>
</dbReference>
<dbReference type="InterPro" id="IPR043129">
    <property type="entry name" value="ATPase_NBD"/>
</dbReference>
<reference evidence="6 7" key="1">
    <citation type="submission" date="2018-06" db="EMBL/GenBank/DDBJ databases">
        <title>The Genome of Cuscuta australis (Dodder) Provides Insight into the Evolution of Plant Parasitism.</title>
        <authorList>
            <person name="Liu H."/>
        </authorList>
    </citation>
    <scope>NUCLEOTIDE SEQUENCE [LARGE SCALE GENOMIC DNA]</scope>
    <source>
        <strain evidence="7">cv. Yunnan</strain>
        <tissue evidence="6">Vines</tissue>
    </source>
</reference>
<dbReference type="InterPro" id="IPR029047">
    <property type="entry name" value="HSP70_peptide-bd_sf"/>
</dbReference>
<evidence type="ECO:0000256" key="1">
    <source>
        <dbReference type="ARBA" id="ARBA00007381"/>
    </source>
</evidence>
<dbReference type="InterPro" id="IPR013126">
    <property type="entry name" value="Hsp_70_fam"/>
</dbReference>
<protein>
    <recommendedName>
        <fullName evidence="8">Heat shock cognate 70 kDa protein</fullName>
    </recommendedName>
</protein>
<dbReference type="Gene3D" id="3.90.640.10">
    <property type="entry name" value="Actin, Chain A, domain 4"/>
    <property type="match status" value="1"/>
</dbReference>
<accession>A0A328D0Y3</accession>
<feature type="coiled-coil region" evidence="5">
    <location>
        <begin position="487"/>
        <end position="518"/>
    </location>
</feature>
<dbReference type="GO" id="GO:0005524">
    <property type="term" value="F:ATP binding"/>
    <property type="evidence" value="ECO:0007669"/>
    <property type="project" value="UniProtKB-KW"/>
</dbReference>
<organism evidence="6 7">
    <name type="scientific">Cuscuta australis</name>
    <dbReference type="NCBI Taxonomy" id="267555"/>
    <lineage>
        <taxon>Eukaryota</taxon>
        <taxon>Viridiplantae</taxon>
        <taxon>Streptophyta</taxon>
        <taxon>Embryophyta</taxon>
        <taxon>Tracheophyta</taxon>
        <taxon>Spermatophyta</taxon>
        <taxon>Magnoliopsida</taxon>
        <taxon>eudicotyledons</taxon>
        <taxon>Gunneridae</taxon>
        <taxon>Pentapetalae</taxon>
        <taxon>asterids</taxon>
        <taxon>lamiids</taxon>
        <taxon>Solanales</taxon>
        <taxon>Convolvulaceae</taxon>
        <taxon>Cuscuteae</taxon>
        <taxon>Cuscuta</taxon>
        <taxon>Cuscuta subgen. Grammica</taxon>
        <taxon>Cuscuta sect. Cleistogrammica</taxon>
    </lineage>
</organism>
<evidence type="ECO:0008006" key="8">
    <source>
        <dbReference type="Google" id="ProtNLM"/>
    </source>
</evidence>
<dbReference type="PROSITE" id="PS00329">
    <property type="entry name" value="HSP70_2"/>
    <property type="match status" value="1"/>
</dbReference>
<dbReference type="PROSITE" id="PS01036">
    <property type="entry name" value="HSP70_3"/>
    <property type="match status" value="1"/>
</dbReference>
<dbReference type="Gene3D" id="3.30.420.40">
    <property type="match status" value="2"/>
</dbReference>
<name>A0A328D0Y3_9ASTE</name>
<dbReference type="PRINTS" id="PR00301">
    <property type="entry name" value="HEATSHOCK70"/>
</dbReference>
<dbReference type="FunFam" id="3.90.640.10:FF:000002">
    <property type="entry name" value="Heat shock 70 kDa"/>
    <property type="match status" value="1"/>
</dbReference>
<dbReference type="PANTHER" id="PTHR19375">
    <property type="entry name" value="HEAT SHOCK PROTEIN 70KDA"/>
    <property type="match status" value="1"/>
</dbReference>
<comment type="similarity">
    <text evidence="1 4">Belongs to the heat shock protein 70 family.</text>
</comment>
<dbReference type="InterPro" id="IPR029048">
    <property type="entry name" value="HSP70_C_sf"/>
</dbReference>
<keyword evidence="3 4" id="KW-0067">ATP-binding</keyword>
<dbReference type="SUPFAM" id="SSF53067">
    <property type="entry name" value="Actin-like ATPase domain"/>
    <property type="match status" value="2"/>
</dbReference>
<evidence type="ECO:0000313" key="6">
    <source>
        <dbReference type="EMBL" id="RAL39412.1"/>
    </source>
</evidence>
<dbReference type="Pfam" id="PF00012">
    <property type="entry name" value="HSP70"/>
    <property type="match status" value="2"/>
</dbReference>
<proteinExistence type="inferred from homology"/>